<dbReference type="SUPFAM" id="SSF69318">
    <property type="entry name" value="Integrin alpha N-terminal domain"/>
    <property type="match status" value="1"/>
</dbReference>
<dbReference type="RefSeq" id="WP_085835761.1">
    <property type="nucleotide sequence ID" value="NZ_FWFS01000003.1"/>
</dbReference>
<name>A0A1Y5S4D3_9RHOB</name>
<sequence>MRRAQAGLVAACCALAAPACAEGITAARYVEPTTAYGHGALKGGEYAALSLSIDGRTHFIRYATAVFEDTAPRLVDLDGDGRLEAVSVVSTAAQGARIQIFAEVDGAPAPVLASSAAGQGYRWFAIAAIADLDGDGRMEIAYVDRPHLAKTLRIAEVSRTGELWRLTAEAEIAGLTNHHLKSALIEGGLRACEGAMPAVVLADDTWARRITVAWDGSAYTAQDAGEYAGAQSLAQLQSCD</sequence>
<reference evidence="3 4" key="1">
    <citation type="submission" date="2017-03" db="EMBL/GenBank/DDBJ databases">
        <authorList>
            <person name="Afonso C.L."/>
            <person name="Miller P.J."/>
            <person name="Scott M.A."/>
            <person name="Spackman E."/>
            <person name="Goraichik I."/>
            <person name="Dimitrov K.M."/>
            <person name="Suarez D.L."/>
            <person name="Swayne D.E."/>
        </authorList>
    </citation>
    <scope>NUCLEOTIDE SEQUENCE [LARGE SCALE GENOMIC DNA]</scope>
    <source>
        <strain evidence="3 4">CECT 8620</strain>
    </source>
</reference>
<organism evidence="3 4">
    <name type="scientific">Aquimixticola soesokkakensis</name>
    <dbReference type="NCBI Taxonomy" id="1519096"/>
    <lineage>
        <taxon>Bacteria</taxon>
        <taxon>Pseudomonadati</taxon>
        <taxon>Pseudomonadota</taxon>
        <taxon>Alphaproteobacteria</taxon>
        <taxon>Rhodobacterales</taxon>
        <taxon>Paracoccaceae</taxon>
        <taxon>Aquimixticola</taxon>
    </lineage>
</organism>
<proteinExistence type="predicted"/>
<evidence type="ECO:0008006" key="5">
    <source>
        <dbReference type="Google" id="ProtNLM"/>
    </source>
</evidence>
<keyword evidence="1 2" id="KW-0732">Signal</keyword>
<evidence type="ECO:0000256" key="2">
    <source>
        <dbReference type="SAM" id="SignalP"/>
    </source>
</evidence>
<evidence type="ECO:0000256" key="1">
    <source>
        <dbReference type="ARBA" id="ARBA00022729"/>
    </source>
</evidence>
<feature type="chain" id="PRO_5013006405" description="FG-GAP repeat protein" evidence="2">
    <location>
        <begin position="22"/>
        <end position="240"/>
    </location>
</feature>
<dbReference type="Pfam" id="PF13517">
    <property type="entry name" value="FG-GAP_3"/>
    <property type="match status" value="1"/>
</dbReference>
<keyword evidence="4" id="KW-1185">Reference proteome</keyword>
<feature type="signal peptide" evidence="2">
    <location>
        <begin position="1"/>
        <end position="21"/>
    </location>
</feature>
<evidence type="ECO:0000313" key="3">
    <source>
        <dbReference type="EMBL" id="SLN31426.1"/>
    </source>
</evidence>
<dbReference type="InterPro" id="IPR013517">
    <property type="entry name" value="FG-GAP"/>
</dbReference>
<gene>
    <name evidence="3" type="ORF">AQS8620_01019</name>
</gene>
<dbReference type="EMBL" id="FWFS01000003">
    <property type="protein sequence ID" value="SLN31426.1"/>
    <property type="molecule type" value="Genomic_DNA"/>
</dbReference>
<dbReference type="InterPro" id="IPR028994">
    <property type="entry name" value="Integrin_alpha_N"/>
</dbReference>
<evidence type="ECO:0000313" key="4">
    <source>
        <dbReference type="Proteomes" id="UP000193862"/>
    </source>
</evidence>
<protein>
    <recommendedName>
        <fullName evidence="5">FG-GAP repeat protein</fullName>
    </recommendedName>
</protein>
<dbReference type="Proteomes" id="UP000193862">
    <property type="component" value="Unassembled WGS sequence"/>
</dbReference>
<dbReference type="OrthoDB" id="58662at2"/>
<dbReference type="AlphaFoldDB" id="A0A1Y5S4D3"/>
<accession>A0A1Y5S4D3</accession>